<keyword evidence="2" id="KW-0560">Oxidoreductase</keyword>
<name>A0ABT4SFL3_9ACTN</name>
<evidence type="ECO:0000256" key="5">
    <source>
        <dbReference type="SAM" id="Phobius"/>
    </source>
</evidence>
<feature type="transmembrane region" description="Helical" evidence="5">
    <location>
        <begin position="12"/>
        <end position="32"/>
    </location>
</feature>
<dbReference type="InterPro" id="IPR008927">
    <property type="entry name" value="6-PGluconate_DH-like_C_sf"/>
</dbReference>
<comment type="similarity">
    <text evidence="1 4">Belongs to the UDP-glucose/GDP-mannose dehydrogenase family.</text>
</comment>
<evidence type="ECO:0000256" key="1">
    <source>
        <dbReference type="ARBA" id="ARBA00006601"/>
    </source>
</evidence>
<dbReference type="Proteomes" id="UP001144036">
    <property type="component" value="Unassembled WGS sequence"/>
</dbReference>
<protein>
    <submittedName>
        <fullName evidence="7">Nucleotide sugar dehydrogenase</fullName>
    </submittedName>
</protein>
<dbReference type="EMBL" id="JAPNNL010000081">
    <property type="protein sequence ID" value="MDA0635765.1"/>
    <property type="molecule type" value="Genomic_DNA"/>
</dbReference>
<dbReference type="InterPro" id="IPR036220">
    <property type="entry name" value="UDP-Glc/GDP-Man_DH_C_sf"/>
</dbReference>
<dbReference type="Pfam" id="PF03721">
    <property type="entry name" value="UDPG_MGDP_dh_N"/>
    <property type="match status" value="1"/>
</dbReference>
<dbReference type="SUPFAM" id="SSF48179">
    <property type="entry name" value="6-phosphogluconate dehydrogenase C-terminal domain-like"/>
    <property type="match status" value="1"/>
</dbReference>
<dbReference type="Pfam" id="PF03720">
    <property type="entry name" value="UDPG_MGDP_dh_C"/>
    <property type="match status" value="1"/>
</dbReference>
<evidence type="ECO:0000313" key="7">
    <source>
        <dbReference type="EMBL" id="MDA0635765.1"/>
    </source>
</evidence>
<dbReference type="SUPFAM" id="SSF52413">
    <property type="entry name" value="UDP-glucose/GDP-mannose dehydrogenase C-terminal domain"/>
    <property type="match status" value="1"/>
</dbReference>
<dbReference type="InterPro" id="IPR014026">
    <property type="entry name" value="UDP-Glc/GDP-Man_DH_dimer"/>
</dbReference>
<reference evidence="7" key="1">
    <citation type="submission" date="2022-11" db="EMBL/GenBank/DDBJ databases">
        <title>Nonomuraea corallina sp. nov., a new species of the genus Nonomuraea isolated from sea side sediment in Thai sea.</title>
        <authorList>
            <person name="Ngamcharungchit C."/>
            <person name="Matsumoto A."/>
            <person name="Suriyachadkun C."/>
            <person name="Panbangred W."/>
            <person name="Inahashi Y."/>
            <person name="Intra B."/>
        </authorList>
    </citation>
    <scope>NUCLEOTIDE SEQUENCE</scope>
    <source>
        <strain evidence="7">MCN248</strain>
    </source>
</reference>
<dbReference type="InterPro" id="IPR028359">
    <property type="entry name" value="UDP_ManNAc/GlcNAc_DH"/>
</dbReference>
<organism evidence="7 8">
    <name type="scientific">Nonomuraea corallina</name>
    <dbReference type="NCBI Taxonomy" id="2989783"/>
    <lineage>
        <taxon>Bacteria</taxon>
        <taxon>Bacillati</taxon>
        <taxon>Actinomycetota</taxon>
        <taxon>Actinomycetes</taxon>
        <taxon>Streptosporangiales</taxon>
        <taxon>Streptosporangiaceae</taxon>
        <taxon>Nonomuraea</taxon>
    </lineage>
</organism>
<evidence type="ECO:0000313" key="8">
    <source>
        <dbReference type="Proteomes" id="UP001144036"/>
    </source>
</evidence>
<accession>A0ABT4SFL3</accession>
<dbReference type="PANTHER" id="PTHR43491:SF2">
    <property type="entry name" value="UDP-N-ACETYL-D-MANNOSAMINE DEHYDROGENASE"/>
    <property type="match status" value="1"/>
</dbReference>
<feature type="domain" description="UDP-glucose/GDP-mannose dehydrogenase C-terminal" evidence="6">
    <location>
        <begin position="330"/>
        <end position="432"/>
    </location>
</feature>
<proteinExistence type="inferred from homology"/>
<keyword evidence="5" id="KW-1133">Transmembrane helix</keyword>
<evidence type="ECO:0000256" key="4">
    <source>
        <dbReference type="PIRNR" id="PIRNR000124"/>
    </source>
</evidence>
<dbReference type="InterPro" id="IPR014027">
    <property type="entry name" value="UDP-Glc/GDP-Man_DH_C"/>
</dbReference>
<dbReference type="SMART" id="SM00984">
    <property type="entry name" value="UDPG_MGDP_dh_C"/>
    <property type="match status" value="1"/>
</dbReference>
<dbReference type="NCBIfam" id="TIGR03026">
    <property type="entry name" value="NDP-sugDHase"/>
    <property type="match status" value="1"/>
</dbReference>
<dbReference type="Pfam" id="PF00984">
    <property type="entry name" value="UDPG_MGDP_dh"/>
    <property type="match status" value="1"/>
</dbReference>
<evidence type="ECO:0000256" key="3">
    <source>
        <dbReference type="ARBA" id="ARBA00023027"/>
    </source>
</evidence>
<sequence>MSSPSDRLDTRVCVVGLGYVGSCIAASLWLAGAEVVGVDTDPGLIRDFNDGHCRIREPGLPELMAKGLASGRLTVTTGYDAVGSAGTVIVTVGTPIDETGAFAETQLRAACEELGRRVRPGQLLVFKSTVPPGTTRDLVIPLLERGGLVCGEDVAVAFCPERLSEGSALAELQTLPVVVGGLGPADAAAAERFWRGSLGVEVIRCSSLEAAETVKLADNWWLDHNIALANELARYCASIDVDVLEVIAAANSIPKGSGNVNILLPSVGVGGSCLTKDPWMIARAARANGVELRTVPTARQVNDAMPAYTAGLILDELARSSTGGDPFKVAVLGVAFKNNTGDLRATPVLPVVRALRAAGAEVALFDPLADEGEVAAVFGTPPAPSLDDAIGGADCLALLAWHDEFSAIDLGLLRERVARSCLIVDGRAYLPRSTITRLQELGFLYRGIGR</sequence>
<gene>
    <name evidence="7" type="ORF">OUY22_20285</name>
</gene>
<dbReference type="InterPro" id="IPR001732">
    <property type="entry name" value="UDP-Glc/GDP-Man_DH_N"/>
</dbReference>
<dbReference type="SUPFAM" id="SSF51735">
    <property type="entry name" value="NAD(P)-binding Rossmann-fold domains"/>
    <property type="match status" value="1"/>
</dbReference>
<dbReference type="InterPro" id="IPR036291">
    <property type="entry name" value="NAD(P)-bd_dom_sf"/>
</dbReference>
<keyword evidence="5" id="KW-0812">Transmembrane</keyword>
<keyword evidence="5" id="KW-0472">Membrane</keyword>
<comment type="caution">
    <text evidence="7">The sequence shown here is derived from an EMBL/GenBank/DDBJ whole genome shotgun (WGS) entry which is preliminary data.</text>
</comment>
<evidence type="ECO:0000256" key="2">
    <source>
        <dbReference type="ARBA" id="ARBA00023002"/>
    </source>
</evidence>
<keyword evidence="3" id="KW-0520">NAD</keyword>
<dbReference type="PANTHER" id="PTHR43491">
    <property type="entry name" value="UDP-N-ACETYL-D-MANNOSAMINE DEHYDROGENASE"/>
    <property type="match status" value="1"/>
</dbReference>
<dbReference type="Gene3D" id="3.40.50.720">
    <property type="entry name" value="NAD(P)-binding Rossmann-like Domain"/>
    <property type="match status" value="2"/>
</dbReference>
<evidence type="ECO:0000259" key="6">
    <source>
        <dbReference type="SMART" id="SM00984"/>
    </source>
</evidence>
<dbReference type="InterPro" id="IPR017476">
    <property type="entry name" value="UDP-Glc/GDP-Man"/>
</dbReference>
<keyword evidence="8" id="KW-1185">Reference proteome</keyword>
<dbReference type="PIRSF" id="PIRSF000124">
    <property type="entry name" value="UDPglc_GDPman_dh"/>
    <property type="match status" value="1"/>
</dbReference>
<dbReference type="RefSeq" id="WP_270156617.1">
    <property type="nucleotide sequence ID" value="NZ_JAPNNL010000081.1"/>
</dbReference>
<dbReference type="PIRSF" id="PIRSF500136">
    <property type="entry name" value="UDP_ManNAc_DH"/>
    <property type="match status" value="1"/>
</dbReference>